<dbReference type="InterPro" id="IPR011990">
    <property type="entry name" value="TPR-like_helical_dom_sf"/>
</dbReference>
<keyword evidence="4" id="KW-1003">Cell membrane</keyword>
<accession>A0A0U2WEB2</accession>
<keyword evidence="8 17" id="KW-0812">Transmembrane</keyword>
<dbReference type="SMART" id="SM00028">
    <property type="entry name" value="TPR"/>
    <property type="match status" value="7"/>
</dbReference>
<keyword evidence="7" id="KW-0808">Transferase</keyword>
<feature type="domain" description="Response regulatory" evidence="19">
    <location>
        <begin position="725"/>
        <end position="839"/>
    </location>
</feature>
<dbReference type="Pfam" id="PF02518">
    <property type="entry name" value="HATPase_c"/>
    <property type="match status" value="1"/>
</dbReference>
<gene>
    <name evidence="20" type="ORF">PTRA_a0128</name>
</gene>
<evidence type="ECO:0000256" key="10">
    <source>
        <dbReference type="ARBA" id="ARBA00022840"/>
    </source>
</evidence>
<dbReference type="InterPro" id="IPR036097">
    <property type="entry name" value="HisK_dim/P_sf"/>
</dbReference>
<dbReference type="SUPFAM" id="SSF47384">
    <property type="entry name" value="Homodimeric domain of signal transducing histidine kinase"/>
    <property type="match status" value="1"/>
</dbReference>
<dbReference type="InterPro" id="IPR019734">
    <property type="entry name" value="TPR_rpt"/>
</dbReference>
<dbReference type="Pfam" id="PF01627">
    <property type="entry name" value="Hpt"/>
    <property type="match status" value="1"/>
</dbReference>
<feature type="transmembrane region" description="Helical" evidence="17">
    <location>
        <begin position="420"/>
        <end position="441"/>
    </location>
</feature>
<dbReference type="PROSITE" id="PS50005">
    <property type="entry name" value="TPR"/>
    <property type="match status" value="2"/>
</dbReference>
<keyword evidence="13 17" id="KW-0472">Membrane</keyword>
<dbReference type="KEGG" id="ptn:PTRA_a0128"/>
<evidence type="ECO:0000313" key="21">
    <source>
        <dbReference type="Proteomes" id="UP000065261"/>
    </source>
</evidence>
<evidence type="ECO:0000256" key="4">
    <source>
        <dbReference type="ARBA" id="ARBA00022475"/>
    </source>
</evidence>
<name>A0A0U2WEB2_9GAMM</name>
<evidence type="ECO:0000256" key="16">
    <source>
        <dbReference type="SAM" id="Coils"/>
    </source>
</evidence>
<dbReference type="SMART" id="SM00387">
    <property type="entry name" value="HATPase_c"/>
    <property type="match status" value="1"/>
</dbReference>
<evidence type="ECO:0000256" key="17">
    <source>
        <dbReference type="SAM" id="Phobius"/>
    </source>
</evidence>
<dbReference type="Pfam" id="PF00512">
    <property type="entry name" value="HisKA"/>
    <property type="match status" value="1"/>
</dbReference>
<dbReference type="FunFam" id="1.10.287.130:FF:000001">
    <property type="entry name" value="Two-component sensor histidine kinase"/>
    <property type="match status" value="1"/>
</dbReference>
<feature type="repeat" description="TPR" evidence="15">
    <location>
        <begin position="184"/>
        <end position="217"/>
    </location>
</feature>
<comment type="catalytic activity">
    <reaction evidence="1">
        <text>ATP + protein L-histidine = ADP + protein N-phospho-L-histidine.</text>
        <dbReference type="EC" id="2.7.13.3"/>
    </reaction>
</comment>
<dbReference type="EMBL" id="CP011034">
    <property type="protein sequence ID" value="ALS31514.1"/>
    <property type="molecule type" value="Genomic_DNA"/>
</dbReference>
<keyword evidence="15" id="KW-0802">TPR repeat</keyword>
<evidence type="ECO:0000259" key="19">
    <source>
        <dbReference type="PROSITE" id="PS50110"/>
    </source>
</evidence>
<keyword evidence="6 14" id="KW-0597">Phosphoprotein</keyword>
<evidence type="ECO:0000256" key="7">
    <source>
        <dbReference type="ARBA" id="ARBA00022679"/>
    </source>
</evidence>
<dbReference type="PANTHER" id="PTHR43047">
    <property type="entry name" value="TWO-COMPONENT HISTIDINE PROTEIN KINASE"/>
    <property type="match status" value="1"/>
</dbReference>
<reference evidence="20 21" key="1">
    <citation type="submission" date="2015-03" db="EMBL/GenBank/DDBJ databases">
        <authorList>
            <person name="Murphy D."/>
        </authorList>
    </citation>
    <scope>NUCLEOTIDE SEQUENCE [LARGE SCALE GENOMIC DNA]</scope>
    <source>
        <strain evidence="20 21">KMM 520</strain>
    </source>
</reference>
<dbReference type="Pfam" id="PF13374">
    <property type="entry name" value="TPR_10"/>
    <property type="match status" value="1"/>
</dbReference>
<keyword evidence="10" id="KW-0067">ATP-binding</keyword>
<dbReference type="GO" id="GO:0005886">
    <property type="term" value="C:plasma membrane"/>
    <property type="evidence" value="ECO:0007669"/>
    <property type="project" value="UniProtKB-SubCell"/>
</dbReference>
<sequence>MQGWLQRFFFVGFMAVCSIFSTLSFSVTPADLFEQFKSAKSWSDKQSFASTLLTKKNLPHQQRIAIYSDLAELAFNANDLPHALEYYKLLERNISFEELPDLYFRAIKMQGVVLYYQGFVQQAVVDYSRALGLAIRLKGSLKQANLLSNIGLAYFDMYNMELALDYYQQAKLIYEKEGSAQDKADILHNIAGIYIRLSRYESALEMYREVLKVFQQLGDEDGVAQVYGNMGVAYTESKQYQLALHYNQLALRYYQSINNAFQLSTKHANLASINLHLNKFDVALYHAKAAQQFALDAGNKSLLAAALHVLATAQFAQGDIENAKTTSERSIALAKEYKNGMRIKDGLGIEALIYSSLGDFKQALQLHQQYVDYQRSINTEEASKAVSIFQTQFEADKLNQEIKQLKQQQHLQQLQISKRFQLTILLGIVAILILITVIAIYRRRIESNAKLQLTEQVEQRTLELQSVAQELREANDVKSQFLANISHEIRTPLTAILSQTDDLINGLYEPEQLQDELKVIQRQSEHLKSLINDVLDLSKIEANRLELSISCFDIVQVLNDIHGMFSVQAKAKNLSLVFDNQLGNELYTRLDLTRVKQILINLCANAIKFTHSGQVTIVANNTEQGLVFTVKDTGIGMNTAQLKLIFECFSQADNSISRRFGGTGLGLSLSQQLAAMMGGYISVQSEFKKGSQFSFFVPCVPVDKSECTVTAKDNINSDHKALSAKVVLAEDHDDNRRLISRYLRAMGLDVIAVENGEQAVEQCLKEYPDFVLLDIQMPIMDGITAFELLRQCGYELPIFALTANAMSHEIEQYLALGFTDYLAKPIDKEKFYSTIAEHLASIKNEHNSTNVKIDMSDLVASFKQSLSIESELISQHFNSGDFVALQKDSHRILGAAQMFKLCDIADAAKALDDACKNPEEVQNIAVLVDKLQALFLHYKEHG</sequence>
<evidence type="ECO:0000313" key="20">
    <source>
        <dbReference type="EMBL" id="ALS31514.1"/>
    </source>
</evidence>
<evidence type="ECO:0000256" key="15">
    <source>
        <dbReference type="PROSITE-ProRule" id="PRU00339"/>
    </source>
</evidence>
<keyword evidence="9" id="KW-0418">Kinase</keyword>
<protein>
    <recommendedName>
        <fullName evidence="3">histidine kinase</fullName>
        <ecNumber evidence="3">2.7.13.3</ecNumber>
    </recommendedName>
</protein>
<dbReference type="PRINTS" id="PR00344">
    <property type="entry name" value="BCTRLSENSOR"/>
</dbReference>
<dbReference type="GO" id="GO:0000155">
    <property type="term" value="F:phosphorelay sensor kinase activity"/>
    <property type="evidence" value="ECO:0007669"/>
    <property type="project" value="InterPro"/>
</dbReference>
<evidence type="ECO:0000256" key="13">
    <source>
        <dbReference type="ARBA" id="ARBA00023136"/>
    </source>
</evidence>
<dbReference type="OrthoDB" id="9810730at2"/>
<dbReference type="InterPro" id="IPR036890">
    <property type="entry name" value="HATPase_C_sf"/>
</dbReference>
<dbReference type="RefSeq" id="WP_058372300.1">
    <property type="nucleotide sequence ID" value="NZ_CP011034.1"/>
</dbReference>
<dbReference type="InterPro" id="IPR003661">
    <property type="entry name" value="HisK_dim/P_dom"/>
</dbReference>
<dbReference type="InterPro" id="IPR008207">
    <property type="entry name" value="Sig_transdc_His_kin_Hpt_dom"/>
</dbReference>
<dbReference type="Proteomes" id="UP000065261">
    <property type="component" value="Chromosome I"/>
</dbReference>
<dbReference type="InterPro" id="IPR001789">
    <property type="entry name" value="Sig_transdc_resp-reg_receiver"/>
</dbReference>
<dbReference type="Pfam" id="PF13424">
    <property type="entry name" value="TPR_12"/>
    <property type="match status" value="1"/>
</dbReference>
<keyword evidence="11 17" id="KW-1133">Transmembrane helix</keyword>
<dbReference type="CDD" id="cd16922">
    <property type="entry name" value="HATPase_EvgS-ArcB-TorS-like"/>
    <property type="match status" value="1"/>
</dbReference>
<evidence type="ECO:0000259" key="18">
    <source>
        <dbReference type="PROSITE" id="PS50109"/>
    </source>
</evidence>
<proteinExistence type="predicted"/>
<dbReference type="Gene3D" id="3.30.565.10">
    <property type="entry name" value="Histidine kinase-like ATPase, C-terminal domain"/>
    <property type="match status" value="1"/>
</dbReference>
<evidence type="ECO:0000256" key="1">
    <source>
        <dbReference type="ARBA" id="ARBA00000085"/>
    </source>
</evidence>
<dbReference type="Gene3D" id="3.40.50.2300">
    <property type="match status" value="1"/>
</dbReference>
<dbReference type="Gene3D" id="1.20.120.160">
    <property type="entry name" value="HPT domain"/>
    <property type="match status" value="1"/>
</dbReference>
<evidence type="ECO:0000256" key="14">
    <source>
        <dbReference type="PROSITE-ProRule" id="PRU00169"/>
    </source>
</evidence>
<evidence type="ECO:0000256" key="6">
    <source>
        <dbReference type="ARBA" id="ARBA00022553"/>
    </source>
</evidence>
<dbReference type="InterPro" id="IPR011006">
    <property type="entry name" value="CheY-like_superfamily"/>
</dbReference>
<keyword evidence="5" id="KW-0997">Cell inner membrane</keyword>
<dbReference type="SUPFAM" id="SSF55874">
    <property type="entry name" value="ATPase domain of HSP90 chaperone/DNA topoisomerase II/histidine kinase"/>
    <property type="match status" value="1"/>
</dbReference>
<feature type="repeat" description="TPR" evidence="15">
    <location>
        <begin position="144"/>
        <end position="177"/>
    </location>
</feature>
<dbReference type="Gene3D" id="1.10.287.130">
    <property type="match status" value="1"/>
</dbReference>
<dbReference type="PROSITE" id="PS50109">
    <property type="entry name" value="HIS_KIN"/>
    <property type="match status" value="1"/>
</dbReference>
<dbReference type="CDD" id="cd00082">
    <property type="entry name" value="HisKA"/>
    <property type="match status" value="1"/>
</dbReference>
<evidence type="ECO:0000256" key="8">
    <source>
        <dbReference type="ARBA" id="ARBA00022692"/>
    </source>
</evidence>
<feature type="modified residue" description="4-aspartylphosphate" evidence="14">
    <location>
        <position position="774"/>
    </location>
</feature>
<dbReference type="InterPro" id="IPR005467">
    <property type="entry name" value="His_kinase_dom"/>
</dbReference>
<organism evidence="20">
    <name type="scientific">Pseudoalteromonas translucida KMM 520</name>
    <dbReference type="NCBI Taxonomy" id="1315283"/>
    <lineage>
        <taxon>Bacteria</taxon>
        <taxon>Pseudomonadati</taxon>
        <taxon>Pseudomonadota</taxon>
        <taxon>Gammaproteobacteria</taxon>
        <taxon>Alteromonadales</taxon>
        <taxon>Pseudoalteromonadaceae</taxon>
        <taxon>Pseudoalteromonas</taxon>
    </lineage>
</organism>
<keyword evidence="16" id="KW-0175">Coiled coil</keyword>
<comment type="subcellular location">
    <subcellularLocation>
        <location evidence="2">Cell inner membrane</location>
        <topology evidence="2">Multi-pass membrane protein</topology>
    </subcellularLocation>
</comment>
<dbReference type="InterPro" id="IPR036641">
    <property type="entry name" value="HPT_dom_sf"/>
</dbReference>
<dbReference type="EC" id="2.7.13.3" evidence="3"/>
<dbReference type="SUPFAM" id="SSF47226">
    <property type="entry name" value="Histidine-containing phosphotransfer domain, HPT domain"/>
    <property type="match status" value="1"/>
</dbReference>
<dbReference type="SMART" id="SM00388">
    <property type="entry name" value="HisKA"/>
    <property type="match status" value="1"/>
</dbReference>
<keyword evidence="12" id="KW-0902">Two-component regulatory system</keyword>
<evidence type="ECO:0000256" key="3">
    <source>
        <dbReference type="ARBA" id="ARBA00012438"/>
    </source>
</evidence>
<dbReference type="PATRIC" id="fig|1315283.4.peg.107"/>
<evidence type="ECO:0000256" key="12">
    <source>
        <dbReference type="ARBA" id="ARBA00023012"/>
    </source>
</evidence>
<dbReference type="InterPro" id="IPR003594">
    <property type="entry name" value="HATPase_dom"/>
</dbReference>
<dbReference type="PROSITE" id="PS50110">
    <property type="entry name" value="RESPONSE_REGULATORY"/>
    <property type="match status" value="1"/>
</dbReference>
<evidence type="ECO:0000256" key="11">
    <source>
        <dbReference type="ARBA" id="ARBA00022989"/>
    </source>
</evidence>
<dbReference type="SUPFAM" id="SSF48452">
    <property type="entry name" value="TPR-like"/>
    <property type="match status" value="2"/>
</dbReference>
<dbReference type="FunFam" id="3.30.565.10:FF:000010">
    <property type="entry name" value="Sensor histidine kinase RcsC"/>
    <property type="match status" value="1"/>
</dbReference>
<feature type="coiled-coil region" evidence="16">
    <location>
        <begin position="388"/>
        <end position="415"/>
    </location>
</feature>
<dbReference type="SMART" id="SM00448">
    <property type="entry name" value="REC"/>
    <property type="match status" value="1"/>
</dbReference>
<keyword evidence="10" id="KW-0547">Nucleotide-binding</keyword>
<dbReference type="Gene3D" id="1.25.40.10">
    <property type="entry name" value="Tetratricopeptide repeat domain"/>
    <property type="match status" value="2"/>
</dbReference>
<evidence type="ECO:0000256" key="2">
    <source>
        <dbReference type="ARBA" id="ARBA00004429"/>
    </source>
</evidence>
<dbReference type="SUPFAM" id="SSF52172">
    <property type="entry name" value="CheY-like"/>
    <property type="match status" value="1"/>
</dbReference>
<dbReference type="AlphaFoldDB" id="A0A0U2WEB2"/>
<evidence type="ECO:0000256" key="5">
    <source>
        <dbReference type="ARBA" id="ARBA00022519"/>
    </source>
</evidence>
<dbReference type="Pfam" id="PF00072">
    <property type="entry name" value="Response_reg"/>
    <property type="match status" value="1"/>
</dbReference>
<feature type="domain" description="Histidine kinase" evidence="18">
    <location>
        <begin position="484"/>
        <end position="701"/>
    </location>
</feature>
<dbReference type="InterPro" id="IPR004358">
    <property type="entry name" value="Sig_transdc_His_kin-like_C"/>
</dbReference>
<evidence type="ECO:0000256" key="9">
    <source>
        <dbReference type="ARBA" id="ARBA00022777"/>
    </source>
</evidence>
<dbReference type="CDD" id="cd17546">
    <property type="entry name" value="REC_hyHK_CKI1_RcsC-like"/>
    <property type="match status" value="1"/>
</dbReference>